<name>A0ACC6L3T1_9SPHI</name>
<protein>
    <submittedName>
        <fullName evidence="1">Peptidoglycan/LPS O-acetylase OafA/YrhL</fullName>
    </submittedName>
</protein>
<evidence type="ECO:0000313" key="1">
    <source>
        <dbReference type="EMBL" id="MDR6786141.1"/>
    </source>
</evidence>
<reference evidence="1" key="1">
    <citation type="submission" date="2023-07" db="EMBL/GenBank/DDBJ databases">
        <title>Sorghum-associated microbial communities from plants grown in Nebraska, USA.</title>
        <authorList>
            <person name="Schachtman D."/>
        </authorList>
    </citation>
    <scope>NUCLEOTIDE SEQUENCE</scope>
    <source>
        <strain evidence="1">2697</strain>
    </source>
</reference>
<evidence type="ECO:0000313" key="2">
    <source>
        <dbReference type="Proteomes" id="UP001246858"/>
    </source>
</evidence>
<dbReference type="Proteomes" id="UP001246858">
    <property type="component" value="Unassembled WGS sequence"/>
</dbReference>
<sequence length="342" mass="39936">MSTKINNNFNLIRLLASLQVLIVHTCNHFGYDTLPIRMLKCFPGVPLFFFISGYLIGGTYIKNHQKGLAVFFRNRALRLYPALIVCTALSVFVAFTTGYLASVQFNVSQFFVWVVGQISFFQFYNPEFMRGYGTGVLNGALWTIAVEIQFYLLTPIIFYLLKNRRELIFILLILSVLVNIYIRVNPNWELLYMKLLTVSFLPWIYMFLIGYFFSHFKQLKENIRVINIWIVLGLYIISMIFIGSYRENAMNSINPIAVLLLSILVFKFSEARIYLPGRIERFIDKYDISYGIYIYHMPVINALLFLNVFSLCTNIIVTVLLTILFAFLSWVLIERSMMRLKK</sequence>
<proteinExistence type="predicted"/>
<comment type="caution">
    <text evidence="1">The sequence shown here is derived from an EMBL/GenBank/DDBJ whole genome shotgun (WGS) entry which is preliminary data.</text>
</comment>
<gene>
    <name evidence="1" type="ORF">J2X78_004734</name>
</gene>
<organism evidence="1 2">
    <name type="scientific">Pedobacter africanus</name>
    <dbReference type="NCBI Taxonomy" id="151894"/>
    <lineage>
        <taxon>Bacteria</taxon>
        <taxon>Pseudomonadati</taxon>
        <taxon>Bacteroidota</taxon>
        <taxon>Sphingobacteriia</taxon>
        <taxon>Sphingobacteriales</taxon>
        <taxon>Sphingobacteriaceae</taxon>
        <taxon>Pedobacter</taxon>
    </lineage>
</organism>
<dbReference type="EMBL" id="JAVDTF010000006">
    <property type="protein sequence ID" value="MDR6786141.1"/>
    <property type="molecule type" value="Genomic_DNA"/>
</dbReference>
<accession>A0ACC6L3T1</accession>
<keyword evidence="2" id="KW-1185">Reference proteome</keyword>